<evidence type="ECO:0000256" key="3">
    <source>
        <dbReference type="ARBA" id="ARBA00022833"/>
    </source>
</evidence>
<feature type="zinc finger region" description="C3H1-type" evidence="4">
    <location>
        <begin position="72"/>
        <end position="99"/>
    </location>
</feature>
<accession>A0AAE0N2K7</accession>
<feature type="region of interest" description="Disordered" evidence="5">
    <location>
        <begin position="504"/>
        <end position="565"/>
    </location>
</feature>
<feature type="compositionally biased region" description="Basic and acidic residues" evidence="5">
    <location>
        <begin position="538"/>
        <end position="551"/>
    </location>
</feature>
<keyword evidence="3 4" id="KW-0862">Zinc</keyword>
<dbReference type="InterPro" id="IPR000571">
    <property type="entry name" value="Znf_CCCH"/>
</dbReference>
<keyword evidence="2 4" id="KW-0863">Zinc-finger</keyword>
<protein>
    <recommendedName>
        <fullName evidence="6">C3H1-type domain-containing protein</fullName>
    </recommendedName>
</protein>
<dbReference type="Gene3D" id="4.10.1000.10">
    <property type="entry name" value="Zinc finger, CCCH-type"/>
    <property type="match status" value="1"/>
</dbReference>
<dbReference type="GO" id="GO:0061630">
    <property type="term" value="F:ubiquitin protein ligase activity"/>
    <property type="evidence" value="ECO:0007669"/>
    <property type="project" value="InterPro"/>
</dbReference>
<name>A0AAE0N2K7_9PEZI</name>
<evidence type="ECO:0000313" key="8">
    <source>
        <dbReference type="Proteomes" id="UP001285441"/>
    </source>
</evidence>
<dbReference type="EMBL" id="JAULSW010000011">
    <property type="protein sequence ID" value="KAK3367828.1"/>
    <property type="molecule type" value="Genomic_DNA"/>
</dbReference>
<feature type="domain" description="C3H1-type" evidence="6">
    <location>
        <begin position="44"/>
        <end position="71"/>
    </location>
</feature>
<evidence type="ECO:0000256" key="2">
    <source>
        <dbReference type="ARBA" id="ARBA00022771"/>
    </source>
</evidence>
<feature type="compositionally biased region" description="Polar residues" evidence="5">
    <location>
        <begin position="12"/>
        <end position="22"/>
    </location>
</feature>
<dbReference type="Pfam" id="PF00642">
    <property type="entry name" value="zf-CCCH"/>
    <property type="match status" value="2"/>
</dbReference>
<feature type="compositionally biased region" description="Polar residues" evidence="5">
    <location>
        <begin position="387"/>
        <end position="399"/>
    </location>
</feature>
<dbReference type="InterPro" id="IPR045072">
    <property type="entry name" value="MKRN-like"/>
</dbReference>
<feature type="compositionally biased region" description="Low complexity" evidence="5">
    <location>
        <begin position="612"/>
        <end position="626"/>
    </location>
</feature>
<dbReference type="PROSITE" id="PS50103">
    <property type="entry name" value="ZF_C3H1"/>
    <property type="match status" value="2"/>
</dbReference>
<sequence length="639" mass="67197">MPGPEFRHMRSGSLNIPPQTAHSDGLLSPMAGTNRFDGPRSPPNTSHVPCKFFRQGACQAGTACPFSHDLGQAAENVCKYFAKGNCKFGPKCANIHVLPDGRRINYGKNGVTIGGPPQVALGARLTPTTYHAPSNSALTNSFLRADAAPPYATPGPYPPQDDRFNHQLGRQPSIPSMESGLPIIDTTYTSNPASTYGSPHEEPNRFGFGLSPPVNGKGLSVLDAPLPASFDSNGISHAARYGPWPSSMPSKFGLESPSTSLGAAKDGRTSEALKLLHTSAFGSNDNLSSGELNGFGSSPPANSNLHGAALASDEYFGKRAMHSSSLRYSKPRLISSSAPKIDRDWEAEFLFEEEYVPGALANEVLTPAEKARRGSTTNTLRAIDMDQSLTESAPTSVTKFGSPLTSSSPSSRWGSLFQRQREEEALETSNGSYGSYTTGAGRPIKYASAFGHVGSPLRNSSLAGGIAAELNGDSTNGRSVSGSWQNTGSDSVSFLTQQIQRTRLGDDGSASASPHLRPLASRNPSSNGLGSVGVGIIGKERDKERGLERHVSSGSIGSSVMGRWTTPIDEEDASFVFSMEDDDDPHKLRKRGSATGSQLGVTSPIGSGWSYAAAAANNRNAGTGTNVNSTRNGGGAIET</sequence>
<feature type="compositionally biased region" description="Polar residues" evidence="5">
    <location>
        <begin position="594"/>
        <end position="605"/>
    </location>
</feature>
<feature type="domain" description="C3H1-type" evidence="6">
    <location>
        <begin position="72"/>
        <end position="99"/>
    </location>
</feature>
<evidence type="ECO:0000256" key="5">
    <source>
        <dbReference type="SAM" id="MobiDB-lite"/>
    </source>
</evidence>
<dbReference type="GO" id="GO:0000209">
    <property type="term" value="P:protein polyubiquitination"/>
    <property type="evidence" value="ECO:0007669"/>
    <property type="project" value="InterPro"/>
</dbReference>
<evidence type="ECO:0000313" key="7">
    <source>
        <dbReference type="EMBL" id="KAK3367828.1"/>
    </source>
</evidence>
<reference evidence="7" key="1">
    <citation type="journal article" date="2023" name="Mol. Phylogenet. Evol.">
        <title>Genome-scale phylogeny and comparative genomics of the fungal order Sordariales.</title>
        <authorList>
            <person name="Hensen N."/>
            <person name="Bonometti L."/>
            <person name="Westerberg I."/>
            <person name="Brannstrom I.O."/>
            <person name="Guillou S."/>
            <person name="Cros-Aarteil S."/>
            <person name="Calhoun S."/>
            <person name="Haridas S."/>
            <person name="Kuo A."/>
            <person name="Mondo S."/>
            <person name="Pangilinan J."/>
            <person name="Riley R."/>
            <person name="LaButti K."/>
            <person name="Andreopoulos B."/>
            <person name="Lipzen A."/>
            <person name="Chen C."/>
            <person name="Yan M."/>
            <person name="Daum C."/>
            <person name="Ng V."/>
            <person name="Clum A."/>
            <person name="Steindorff A."/>
            <person name="Ohm R.A."/>
            <person name="Martin F."/>
            <person name="Silar P."/>
            <person name="Natvig D.O."/>
            <person name="Lalanne C."/>
            <person name="Gautier V."/>
            <person name="Ament-Velasquez S.L."/>
            <person name="Kruys A."/>
            <person name="Hutchinson M.I."/>
            <person name="Powell A.J."/>
            <person name="Barry K."/>
            <person name="Miller A.N."/>
            <person name="Grigoriev I.V."/>
            <person name="Debuchy R."/>
            <person name="Gladieux P."/>
            <person name="Hiltunen Thoren M."/>
            <person name="Johannesson H."/>
        </authorList>
    </citation>
    <scope>NUCLEOTIDE SEQUENCE</scope>
    <source>
        <strain evidence="7">CBS 232.78</strain>
    </source>
</reference>
<reference evidence="7" key="2">
    <citation type="submission" date="2023-06" db="EMBL/GenBank/DDBJ databases">
        <authorList>
            <consortium name="Lawrence Berkeley National Laboratory"/>
            <person name="Haridas S."/>
            <person name="Hensen N."/>
            <person name="Bonometti L."/>
            <person name="Westerberg I."/>
            <person name="Brannstrom I.O."/>
            <person name="Guillou S."/>
            <person name="Cros-Aarteil S."/>
            <person name="Calhoun S."/>
            <person name="Kuo A."/>
            <person name="Mondo S."/>
            <person name="Pangilinan J."/>
            <person name="Riley R."/>
            <person name="LaButti K."/>
            <person name="Andreopoulos B."/>
            <person name="Lipzen A."/>
            <person name="Chen C."/>
            <person name="Yanf M."/>
            <person name="Daum C."/>
            <person name="Ng V."/>
            <person name="Clum A."/>
            <person name="Steindorff A."/>
            <person name="Ohm R."/>
            <person name="Martin F."/>
            <person name="Silar P."/>
            <person name="Natvig D."/>
            <person name="Lalanne C."/>
            <person name="Gautier V."/>
            <person name="Ament-velasquez S.L."/>
            <person name="Kruys A."/>
            <person name="Hutchinson M.I."/>
            <person name="Powell A.J."/>
            <person name="Barry K."/>
            <person name="Miller A.N."/>
            <person name="Grigoriev I.V."/>
            <person name="Debuchy R."/>
            <person name="Gladieux P."/>
            <person name="Thoren M.H."/>
            <person name="Johannesson H."/>
        </authorList>
    </citation>
    <scope>NUCLEOTIDE SEQUENCE</scope>
    <source>
        <strain evidence="7">CBS 232.78</strain>
    </source>
</reference>
<comment type="caution">
    <text evidence="7">The sequence shown here is derived from an EMBL/GenBank/DDBJ whole genome shotgun (WGS) entry which is preliminary data.</text>
</comment>
<evidence type="ECO:0000256" key="1">
    <source>
        <dbReference type="ARBA" id="ARBA00022723"/>
    </source>
</evidence>
<dbReference type="SMART" id="SM00356">
    <property type="entry name" value="ZnF_C3H1"/>
    <property type="match status" value="2"/>
</dbReference>
<dbReference type="PANTHER" id="PTHR11224">
    <property type="entry name" value="MAKORIN-RELATED"/>
    <property type="match status" value="1"/>
</dbReference>
<feature type="zinc finger region" description="C3H1-type" evidence="4">
    <location>
        <begin position="44"/>
        <end position="71"/>
    </location>
</feature>
<feature type="region of interest" description="Disordered" evidence="5">
    <location>
        <begin position="1"/>
        <end position="44"/>
    </location>
</feature>
<proteinExistence type="predicted"/>
<keyword evidence="1 4" id="KW-0479">Metal-binding</keyword>
<evidence type="ECO:0000256" key="4">
    <source>
        <dbReference type="PROSITE-ProRule" id="PRU00723"/>
    </source>
</evidence>
<feature type="region of interest" description="Disordered" evidence="5">
    <location>
        <begin position="580"/>
        <end position="639"/>
    </location>
</feature>
<organism evidence="7 8">
    <name type="scientific">Podospora didyma</name>
    <dbReference type="NCBI Taxonomy" id="330526"/>
    <lineage>
        <taxon>Eukaryota</taxon>
        <taxon>Fungi</taxon>
        <taxon>Dikarya</taxon>
        <taxon>Ascomycota</taxon>
        <taxon>Pezizomycotina</taxon>
        <taxon>Sordariomycetes</taxon>
        <taxon>Sordariomycetidae</taxon>
        <taxon>Sordariales</taxon>
        <taxon>Podosporaceae</taxon>
        <taxon>Podospora</taxon>
    </lineage>
</organism>
<feature type="compositionally biased region" description="Low complexity" evidence="5">
    <location>
        <begin position="401"/>
        <end position="416"/>
    </location>
</feature>
<dbReference type="PANTHER" id="PTHR11224:SF10">
    <property type="entry name" value="IP09428P-RELATED"/>
    <property type="match status" value="1"/>
</dbReference>
<feature type="region of interest" description="Disordered" evidence="5">
    <location>
        <begin position="387"/>
        <end position="434"/>
    </location>
</feature>
<gene>
    <name evidence="7" type="ORF">B0H63DRAFT_529536</name>
</gene>
<keyword evidence="8" id="KW-1185">Reference proteome</keyword>
<dbReference type="InterPro" id="IPR036855">
    <property type="entry name" value="Znf_CCCH_sf"/>
</dbReference>
<dbReference type="Proteomes" id="UP001285441">
    <property type="component" value="Unassembled WGS sequence"/>
</dbReference>
<dbReference type="AlphaFoldDB" id="A0AAE0N2K7"/>
<dbReference type="GO" id="GO:0008270">
    <property type="term" value="F:zinc ion binding"/>
    <property type="evidence" value="ECO:0007669"/>
    <property type="project" value="UniProtKB-KW"/>
</dbReference>
<dbReference type="SUPFAM" id="SSF90229">
    <property type="entry name" value="CCCH zinc finger"/>
    <property type="match status" value="1"/>
</dbReference>
<evidence type="ECO:0000259" key="6">
    <source>
        <dbReference type="PROSITE" id="PS50103"/>
    </source>
</evidence>